<comment type="subcellular location">
    <subcellularLocation>
        <location evidence="1">Membrane</location>
        <topology evidence="1">Multi-pass membrane protein</topology>
    </subcellularLocation>
</comment>
<dbReference type="InterPro" id="IPR052337">
    <property type="entry name" value="SAT4-like"/>
</dbReference>
<evidence type="ECO:0000313" key="9">
    <source>
        <dbReference type="Proteomes" id="UP000624404"/>
    </source>
</evidence>
<evidence type="ECO:0000313" key="8">
    <source>
        <dbReference type="EMBL" id="CAD6447147.1"/>
    </source>
</evidence>
<keyword evidence="4 6" id="KW-0472">Membrane</keyword>
<proteinExistence type="inferred from homology"/>
<reference evidence="8" key="1">
    <citation type="submission" date="2020-10" db="EMBL/GenBank/DDBJ databases">
        <authorList>
            <person name="Kusch S."/>
        </authorList>
    </citation>
    <scope>NUCLEOTIDE SEQUENCE</scope>
    <source>
        <strain evidence="8">SwB9</strain>
    </source>
</reference>
<evidence type="ECO:0000256" key="1">
    <source>
        <dbReference type="ARBA" id="ARBA00004141"/>
    </source>
</evidence>
<evidence type="ECO:0000256" key="6">
    <source>
        <dbReference type="SAM" id="Phobius"/>
    </source>
</evidence>
<dbReference type="InterPro" id="IPR049326">
    <property type="entry name" value="Rhodopsin_dom_fungi"/>
</dbReference>
<feature type="transmembrane region" description="Helical" evidence="6">
    <location>
        <begin position="181"/>
        <end position="200"/>
    </location>
</feature>
<keyword evidence="9" id="KW-1185">Reference proteome</keyword>
<feature type="domain" description="Rhodopsin" evidence="7">
    <location>
        <begin position="37"/>
        <end position="279"/>
    </location>
</feature>
<comment type="caution">
    <text evidence="8">The sequence shown here is derived from an EMBL/GenBank/DDBJ whole genome shotgun (WGS) entry which is preliminary data.</text>
</comment>
<evidence type="ECO:0000256" key="5">
    <source>
        <dbReference type="ARBA" id="ARBA00038359"/>
    </source>
</evidence>
<feature type="transmembrane region" description="Helical" evidence="6">
    <location>
        <begin position="136"/>
        <end position="165"/>
    </location>
</feature>
<dbReference type="PANTHER" id="PTHR33048">
    <property type="entry name" value="PTH11-LIKE INTEGRAL MEMBRANE PROTEIN (AFU_ORTHOLOGUE AFUA_5G11245)"/>
    <property type="match status" value="1"/>
</dbReference>
<sequence>MAASASLSQQFLHEYSGHQLMVVAITFIPINIIFVSLRFLARSLKRTSLGLDDILVIPSLILCLTLSILAICIIKFGGVGYHIAGLAVTNPGKIVVWSKLLFSTPLVYCWAVAFPKLAILAMFLRIFTNGFYRNTVMVIATVSIAFAFAVSLVSIFGCTPVSYFWDKTIPNGHNNFNQKDFYLWATLPNIITDVIMLILPQPMIWKLHATRSVKLGLSFTFLTGSVGLVASILRFSQFAQTDPFHDGTWASVSLEQYTIMEPSMYLLASCLPSCRPIFTHLQSSLATRNLSVTSWSLVRNWKGRSSSTRDSLHSNPADNTSRTELRHLKSSTKVSQSSFNKGASHTRVFSITTEENPETTQASIKNHTVNSSPHNKIQITRDFEVCSDLP</sequence>
<name>A0A8H2VYC3_9HELO</name>
<dbReference type="PANTHER" id="PTHR33048:SF47">
    <property type="entry name" value="INTEGRAL MEMBRANE PROTEIN-RELATED"/>
    <property type="match status" value="1"/>
</dbReference>
<comment type="similarity">
    <text evidence="5">Belongs to the SAT4 family.</text>
</comment>
<dbReference type="AlphaFoldDB" id="A0A8H2VYC3"/>
<evidence type="ECO:0000259" key="7">
    <source>
        <dbReference type="Pfam" id="PF20684"/>
    </source>
</evidence>
<keyword evidence="3 6" id="KW-1133">Transmembrane helix</keyword>
<dbReference type="EMBL" id="CAJHIA010000024">
    <property type="protein sequence ID" value="CAD6447147.1"/>
    <property type="molecule type" value="Genomic_DNA"/>
</dbReference>
<protein>
    <submittedName>
        <fullName evidence="8">B593ddec-6a6a-4aaa-88cd-be7acdd2c966</fullName>
    </submittedName>
</protein>
<keyword evidence="2 6" id="KW-0812">Transmembrane</keyword>
<feature type="transmembrane region" description="Helical" evidence="6">
    <location>
        <begin position="212"/>
        <end position="233"/>
    </location>
</feature>
<evidence type="ECO:0000256" key="3">
    <source>
        <dbReference type="ARBA" id="ARBA00022989"/>
    </source>
</evidence>
<gene>
    <name evidence="8" type="ORF">SCLTRI_LOCUS6939</name>
</gene>
<feature type="transmembrane region" description="Helical" evidence="6">
    <location>
        <begin position="105"/>
        <end position="124"/>
    </location>
</feature>
<accession>A0A8H2VYC3</accession>
<organism evidence="8 9">
    <name type="scientific">Sclerotinia trifoliorum</name>
    <dbReference type="NCBI Taxonomy" id="28548"/>
    <lineage>
        <taxon>Eukaryota</taxon>
        <taxon>Fungi</taxon>
        <taxon>Dikarya</taxon>
        <taxon>Ascomycota</taxon>
        <taxon>Pezizomycotina</taxon>
        <taxon>Leotiomycetes</taxon>
        <taxon>Helotiales</taxon>
        <taxon>Sclerotiniaceae</taxon>
        <taxon>Sclerotinia</taxon>
    </lineage>
</organism>
<evidence type="ECO:0000256" key="2">
    <source>
        <dbReference type="ARBA" id="ARBA00022692"/>
    </source>
</evidence>
<evidence type="ECO:0000256" key="4">
    <source>
        <dbReference type="ARBA" id="ARBA00023136"/>
    </source>
</evidence>
<dbReference type="GO" id="GO:0016020">
    <property type="term" value="C:membrane"/>
    <property type="evidence" value="ECO:0007669"/>
    <property type="project" value="UniProtKB-SubCell"/>
</dbReference>
<dbReference type="Proteomes" id="UP000624404">
    <property type="component" value="Unassembled WGS sequence"/>
</dbReference>
<feature type="transmembrane region" description="Helical" evidence="6">
    <location>
        <begin position="53"/>
        <end position="76"/>
    </location>
</feature>
<dbReference type="OrthoDB" id="5329176at2759"/>
<feature type="transmembrane region" description="Helical" evidence="6">
    <location>
        <begin position="20"/>
        <end position="41"/>
    </location>
</feature>
<dbReference type="Pfam" id="PF20684">
    <property type="entry name" value="Fung_rhodopsin"/>
    <property type="match status" value="1"/>
</dbReference>